<protein>
    <submittedName>
        <fullName evidence="3">DUF239-domain-containing protein</fullName>
    </submittedName>
</protein>
<dbReference type="Proteomes" id="UP000799753">
    <property type="component" value="Unassembled WGS sequence"/>
</dbReference>
<dbReference type="Pfam" id="PF03080">
    <property type="entry name" value="Neprosin"/>
    <property type="match status" value="1"/>
</dbReference>
<dbReference type="InterPro" id="IPR053168">
    <property type="entry name" value="Glutamic_endopeptidase"/>
</dbReference>
<keyword evidence="1" id="KW-0732">Signal</keyword>
<dbReference type="PANTHER" id="PTHR31589:SF110">
    <property type="entry name" value="PROTEIN, PUTATIVE (DUF239)-RELATED"/>
    <property type="match status" value="1"/>
</dbReference>
<dbReference type="OrthoDB" id="1858978at2759"/>
<name>A0A6A6S4W4_9PLEO</name>
<evidence type="ECO:0000313" key="4">
    <source>
        <dbReference type="Proteomes" id="UP000799753"/>
    </source>
</evidence>
<feature type="domain" description="Neprosin PEP catalytic" evidence="2">
    <location>
        <begin position="107"/>
        <end position="375"/>
    </location>
</feature>
<feature type="chain" id="PRO_5025340074" evidence="1">
    <location>
        <begin position="19"/>
        <end position="377"/>
    </location>
</feature>
<gene>
    <name evidence="3" type="ORF">P280DRAFT_241025</name>
</gene>
<organism evidence="3 4">
    <name type="scientific">Massarina eburnea CBS 473.64</name>
    <dbReference type="NCBI Taxonomy" id="1395130"/>
    <lineage>
        <taxon>Eukaryota</taxon>
        <taxon>Fungi</taxon>
        <taxon>Dikarya</taxon>
        <taxon>Ascomycota</taxon>
        <taxon>Pezizomycotina</taxon>
        <taxon>Dothideomycetes</taxon>
        <taxon>Pleosporomycetidae</taxon>
        <taxon>Pleosporales</taxon>
        <taxon>Massarineae</taxon>
        <taxon>Massarinaceae</taxon>
        <taxon>Massarina</taxon>
    </lineage>
</organism>
<evidence type="ECO:0000256" key="1">
    <source>
        <dbReference type="SAM" id="SignalP"/>
    </source>
</evidence>
<accession>A0A6A6S4W4</accession>
<dbReference type="InterPro" id="IPR004314">
    <property type="entry name" value="Neprosin"/>
</dbReference>
<proteinExistence type="predicted"/>
<dbReference type="PROSITE" id="PS52045">
    <property type="entry name" value="NEPROSIN_PEP_CD"/>
    <property type="match status" value="1"/>
</dbReference>
<dbReference type="PANTHER" id="PTHR31589">
    <property type="entry name" value="PROTEIN, PUTATIVE (DUF239)-RELATED-RELATED"/>
    <property type="match status" value="1"/>
</dbReference>
<keyword evidence="4" id="KW-1185">Reference proteome</keyword>
<evidence type="ECO:0000313" key="3">
    <source>
        <dbReference type="EMBL" id="KAF2642946.1"/>
    </source>
</evidence>
<feature type="signal peptide" evidence="1">
    <location>
        <begin position="1"/>
        <end position="18"/>
    </location>
</feature>
<evidence type="ECO:0000259" key="2">
    <source>
        <dbReference type="PROSITE" id="PS52045"/>
    </source>
</evidence>
<reference evidence="3" key="1">
    <citation type="journal article" date="2020" name="Stud. Mycol.">
        <title>101 Dothideomycetes genomes: a test case for predicting lifestyles and emergence of pathogens.</title>
        <authorList>
            <person name="Haridas S."/>
            <person name="Albert R."/>
            <person name="Binder M."/>
            <person name="Bloem J."/>
            <person name="Labutti K."/>
            <person name="Salamov A."/>
            <person name="Andreopoulos B."/>
            <person name="Baker S."/>
            <person name="Barry K."/>
            <person name="Bills G."/>
            <person name="Bluhm B."/>
            <person name="Cannon C."/>
            <person name="Castanera R."/>
            <person name="Culley D."/>
            <person name="Daum C."/>
            <person name="Ezra D."/>
            <person name="Gonzalez J."/>
            <person name="Henrissat B."/>
            <person name="Kuo A."/>
            <person name="Liang C."/>
            <person name="Lipzen A."/>
            <person name="Lutzoni F."/>
            <person name="Magnuson J."/>
            <person name="Mondo S."/>
            <person name="Nolan M."/>
            <person name="Ohm R."/>
            <person name="Pangilinan J."/>
            <person name="Park H.-J."/>
            <person name="Ramirez L."/>
            <person name="Alfaro M."/>
            <person name="Sun H."/>
            <person name="Tritt A."/>
            <person name="Yoshinaga Y."/>
            <person name="Zwiers L.-H."/>
            <person name="Turgeon B."/>
            <person name="Goodwin S."/>
            <person name="Spatafora J."/>
            <person name="Crous P."/>
            <person name="Grigoriev I."/>
        </authorList>
    </citation>
    <scope>NUCLEOTIDE SEQUENCE</scope>
    <source>
        <strain evidence="3">CBS 473.64</strain>
    </source>
</reference>
<dbReference type="AlphaFoldDB" id="A0A6A6S4W4"/>
<sequence>MKSHYYLCLALLHEISTAIPVDVRLTTSAPDGSVVDWIPFHSQVADGNISAAPPLPEIVLSATERNTTTPHPYSAQIGPEGTIPVLRSTGQSMTKSPPPGFQTGNDATKRGVGDHWYASSSQQVANHGGSATYSLYKAWTESGADFSLLQTAITRGNVPKPGDNSQLVGQTIEAGWINYPNQFSAPHFFIYFTTDGYSSNADYKGGWNRDVAGWVQVDTTIYPGVSFSPLSQRGGTQTDLKIQWLLHQGNWWLYVLDRWVGYYPGSLFGANTDASKSLQTEASNVFYYGEIYDSHPQLTKTDMGSGNWPETGWGNSGYIRNMVYTDTSGADKAYDGSKSVIVSDTNRYRLSPSWNSGSSWGSYFYLGGPGAGGVVDG</sequence>
<dbReference type="EMBL" id="MU006780">
    <property type="protein sequence ID" value="KAF2642946.1"/>
    <property type="molecule type" value="Genomic_DNA"/>
</dbReference>